<feature type="transmembrane region" description="Helical" evidence="8">
    <location>
        <begin position="201"/>
        <end position="224"/>
    </location>
</feature>
<evidence type="ECO:0000256" key="2">
    <source>
        <dbReference type="ARBA" id="ARBA00010199"/>
    </source>
</evidence>
<feature type="transmembrane region" description="Helical" evidence="8">
    <location>
        <begin position="143"/>
        <end position="167"/>
    </location>
</feature>
<proteinExistence type="inferred from homology"/>
<dbReference type="AlphaFoldDB" id="A0A2S0KLL7"/>
<feature type="transmembrane region" description="Helical" evidence="8">
    <location>
        <begin position="23"/>
        <end position="49"/>
    </location>
</feature>
<feature type="transmembrane region" description="Helical" evidence="8">
    <location>
        <begin position="174"/>
        <end position="195"/>
    </location>
</feature>
<dbReference type="GO" id="GO:0005886">
    <property type="term" value="C:plasma membrane"/>
    <property type="evidence" value="ECO:0007669"/>
    <property type="project" value="TreeGrafter"/>
</dbReference>
<evidence type="ECO:0000313" key="10">
    <source>
        <dbReference type="Proteomes" id="UP000237947"/>
    </source>
</evidence>
<feature type="transmembrane region" description="Helical" evidence="8">
    <location>
        <begin position="104"/>
        <end position="123"/>
    </location>
</feature>
<evidence type="ECO:0000256" key="1">
    <source>
        <dbReference type="ARBA" id="ARBA00003408"/>
    </source>
</evidence>
<feature type="coiled-coil region" evidence="6">
    <location>
        <begin position="533"/>
        <end position="560"/>
    </location>
</feature>
<dbReference type="RefSeq" id="WP_106011916.1">
    <property type="nucleotide sequence ID" value="NZ_CP027226.1"/>
</dbReference>
<keyword evidence="6" id="KW-0175">Coiled coil</keyword>
<feature type="transmembrane region" description="Helical" evidence="8">
    <location>
        <begin position="422"/>
        <end position="443"/>
    </location>
</feature>
<dbReference type="OrthoDB" id="9776324at2"/>
<keyword evidence="4" id="KW-0813">Transport</keyword>
<keyword evidence="10" id="KW-1185">Reference proteome</keyword>
<gene>
    <name evidence="9" type="ORF">C5Q98_01170</name>
</gene>
<organism evidence="9 10">
    <name type="scientific">Fastidiosipila sanguinis</name>
    <dbReference type="NCBI Taxonomy" id="236753"/>
    <lineage>
        <taxon>Bacteria</taxon>
        <taxon>Bacillati</taxon>
        <taxon>Bacillota</taxon>
        <taxon>Clostridia</taxon>
        <taxon>Eubacteriales</taxon>
        <taxon>Oscillospiraceae</taxon>
        <taxon>Fastidiosipila</taxon>
    </lineage>
</organism>
<feature type="transmembrane region" description="Helical" evidence="8">
    <location>
        <begin position="392"/>
        <end position="410"/>
    </location>
</feature>
<dbReference type="GO" id="GO:0015297">
    <property type="term" value="F:antiporter activity"/>
    <property type="evidence" value="ECO:0007669"/>
    <property type="project" value="InterPro"/>
</dbReference>
<feature type="transmembrane region" description="Helical" evidence="8">
    <location>
        <begin position="290"/>
        <end position="312"/>
    </location>
</feature>
<dbReference type="Pfam" id="PF01554">
    <property type="entry name" value="MatE"/>
    <property type="match status" value="2"/>
</dbReference>
<protein>
    <recommendedName>
        <fullName evidence="3">Probable multidrug resistance protein NorM</fullName>
    </recommendedName>
    <alternativeName>
        <fullName evidence="5">Multidrug-efflux transporter</fullName>
    </alternativeName>
</protein>
<reference evidence="10" key="1">
    <citation type="submission" date="2018-02" db="EMBL/GenBank/DDBJ databases">
        <authorList>
            <person name="Holder M.E."/>
            <person name="Ajami N.J."/>
            <person name="Petrosino J.F."/>
        </authorList>
    </citation>
    <scope>NUCLEOTIDE SEQUENCE [LARGE SCALE GENOMIC DNA]</scope>
    <source>
        <strain evidence="10">CCUG 47711</strain>
    </source>
</reference>
<dbReference type="CDD" id="cd13138">
    <property type="entry name" value="MATE_yoeA_like"/>
    <property type="match status" value="1"/>
</dbReference>
<feature type="transmembrane region" description="Helical" evidence="8">
    <location>
        <begin position="363"/>
        <end position="385"/>
    </location>
</feature>
<evidence type="ECO:0000256" key="7">
    <source>
        <dbReference type="SAM" id="MobiDB-lite"/>
    </source>
</evidence>
<keyword evidence="8" id="KW-0472">Membrane</keyword>
<dbReference type="InterPro" id="IPR002528">
    <property type="entry name" value="MATE_fam"/>
</dbReference>
<evidence type="ECO:0000256" key="3">
    <source>
        <dbReference type="ARBA" id="ARBA00020268"/>
    </source>
</evidence>
<evidence type="ECO:0000313" key="9">
    <source>
        <dbReference type="EMBL" id="AVM41930.1"/>
    </source>
</evidence>
<dbReference type="PANTHER" id="PTHR43298:SF2">
    <property type="entry name" value="FMN_FAD EXPORTER YEEO-RELATED"/>
    <property type="match status" value="1"/>
</dbReference>
<keyword evidence="8" id="KW-0812">Transmembrane</keyword>
<dbReference type="Proteomes" id="UP000237947">
    <property type="component" value="Chromosome"/>
</dbReference>
<feature type="transmembrane region" description="Helical" evidence="8">
    <location>
        <begin position="324"/>
        <end position="343"/>
    </location>
</feature>
<evidence type="ECO:0000256" key="4">
    <source>
        <dbReference type="ARBA" id="ARBA00022448"/>
    </source>
</evidence>
<feature type="transmembrane region" description="Helical" evidence="8">
    <location>
        <begin position="245"/>
        <end position="266"/>
    </location>
</feature>
<feature type="region of interest" description="Disordered" evidence="7">
    <location>
        <begin position="578"/>
        <end position="609"/>
    </location>
</feature>
<evidence type="ECO:0000256" key="8">
    <source>
        <dbReference type="SAM" id="Phobius"/>
    </source>
</evidence>
<keyword evidence="8" id="KW-1133">Transmembrane helix</keyword>
<dbReference type="PANTHER" id="PTHR43298">
    <property type="entry name" value="MULTIDRUG RESISTANCE PROTEIN NORM-RELATED"/>
    <property type="match status" value="1"/>
</dbReference>
<evidence type="ECO:0000256" key="6">
    <source>
        <dbReference type="SAM" id="Coils"/>
    </source>
</evidence>
<comment type="similarity">
    <text evidence="2">Belongs to the multi antimicrobial extrusion (MATE) (TC 2.A.66.1) family.</text>
</comment>
<evidence type="ECO:0000256" key="5">
    <source>
        <dbReference type="ARBA" id="ARBA00031636"/>
    </source>
</evidence>
<dbReference type="NCBIfam" id="TIGR00797">
    <property type="entry name" value="matE"/>
    <property type="match status" value="1"/>
</dbReference>
<dbReference type="GO" id="GO:0042910">
    <property type="term" value="F:xenobiotic transmembrane transporter activity"/>
    <property type="evidence" value="ECO:0007669"/>
    <property type="project" value="InterPro"/>
</dbReference>
<name>A0A2S0KLL7_9FIRM</name>
<dbReference type="InterPro" id="IPR050222">
    <property type="entry name" value="MATE_MdtK"/>
</dbReference>
<dbReference type="KEGG" id="fsa:C5Q98_01170"/>
<sequence length="609" mass="67137">MAVKSLKRMNNIDTTTGVIWKKILLFTLPILLSNFLQQLYGTVDMIILGTYGSSTALGAVGTTTSLTNVLLGLFVGISTGSSVALAQAYGASDNRRIYKVVHSTIFWGLISGIVLTAIGLIFSRPLLELMNCPGSLIEEATTYMVWIFVGMIPISLYNMGSAVLRAIGDSRRPFYFLIAAAVTNIILDYIFVGLFDWNVFGAAMATIISQAVAAVLTIVTLVNANGAYRLYLKEVRPYKEESMMIIKIGVPAGFQSAIISSSNALIQSQVNKFGEGVVEAYAAFNRLDGFYYMSINSFSVAATTFVGQNLGAKKYHRVRKGIKVSIMLGVIVAIFVGIIMGVFREEFLDVFNLAPENMEYGKFAIAMDSLAYWIFAIGDVLSGAIRGAGKSLFPMISSLINMFGIRQMWVFGIQKVNPSFQAIILAYPVSWIFQTTMMLTYFIRGNWLPEDLAEEIAEELDGDLIKDVSADLSSDEDADNNEIEAEVDAETEVSELEGSAEEQSVEVEEQVEVSEEVTEKTSEEVDASEVVDEVEVQEKVADAEQNVDVLEIEDEKNEELDLGMESSIEETDIILDRLETDPENIYPDEGSTYPVRENDDQNPDIYPQK</sequence>
<dbReference type="EMBL" id="CP027226">
    <property type="protein sequence ID" value="AVM41930.1"/>
    <property type="molecule type" value="Genomic_DNA"/>
</dbReference>
<comment type="function">
    <text evidence="1">Multidrug efflux pump.</text>
</comment>
<accession>A0A2S0KLL7</accession>